<proteinExistence type="predicted"/>
<accession>A0A8X6U9B3</accession>
<reference evidence="1" key="1">
    <citation type="submission" date="2020-08" db="EMBL/GenBank/DDBJ databases">
        <title>Multicomponent nature underlies the extraordinary mechanical properties of spider dragline silk.</title>
        <authorList>
            <person name="Kono N."/>
            <person name="Nakamura H."/>
            <person name="Mori M."/>
            <person name="Yoshida Y."/>
            <person name="Ohtoshi R."/>
            <person name="Malay A.D."/>
            <person name="Moran D.A.P."/>
            <person name="Tomita M."/>
            <person name="Numata K."/>
            <person name="Arakawa K."/>
        </authorList>
    </citation>
    <scope>NUCLEOTIDE SEQUENCE</scope>
</reference>
<evidence type="ECO:0000313" key="1">
    <source>
        <dbReference type="EMBL" id="GFT94474.1"/>
    </source>
</evidence>
<feature type="non-terminal residue" evidence="1">
    <location>
        <position position="1"/>
    </location>
</feature>
<gene>
    <name evidence="1" type="ORF">NPIL_184301</name>
</gene>
<comment type="caution">
    <text evidence="1">The sequence shown here is derived from an EMBL/GenBank/DDBJ whole genome shotgun (WGS) entry which is preliminary data.</text>
</comment>
<dbReference type="EMBL" id="BMAW01074972">
    <property type="protein sequence ID" value="GFT94474.1"/>
    <property type="molecule type" value="Genomic_DNA"/>
</dbReference>
<dbReference type="Proteomes" id="UP000887013">
    <property type="component" value="Unassembled WGS sequence"/>
</dbReference>
<name>A0A8X6U9B3_NEPPI</name>
<sequence length="47" mass="5563">PTHPERSYTFSTDDGLDEYADQDRKKTAIQFDIRHMRVCFVLFQNGI</sequence>
<keyword evidence="2" id="KW-1185">Reference proteome</keyword>
<evidence type="ECO:0000313" key="2">
    <source>
        <dbReference type="Proteomes" id="UP000887013"/>
    </source>
</evidence>
<dbReference type="AlphaFoldDB" id="A0A8X6U9B3"/>
<organism evidence="1 2">
    <name type="scientific">Nephila pilipes</name>
    <name type="common">Giant wood spider</name>
    <name type="synonym">Nephila maculata</name>
    <dbReference type="NCBI Taxonomy" id="299642"/>
    <lineage>
        <taxon>Eukaryota</taxon>
        <taxon>Metazoa</taxon>
        <taxon>Ecdysozoa</taxon>
        <taxon>Arthropoda</taxon>
        <taxon>Chelicerata</taxon>
        <taxon>Arachnida</taxon>
        <taxon>Araneae</taxon>
        <taxon>Araneomorphae</taxon>
        <taxon>Entelegynae</taxon>
        <taxon>Araneoidea</taxon>
        <taxon>Nephilidae</taxon>
        <taxon>Nephila</taxon>
    </lineage>
</organism>
<protein>
    <submittedName>
        <fullName evidence="1">Uncharacterized protein</fullName>
    </submittedName>
</protein>